<dbReference type="InterPro" id="IPR036627">
    <property type="entry name" value="CobW-likC_sf"/>
</dbReference>
<dbReference type="InterPro" id="IPR051316">
    <property type="entry name" value="Zinc-reg_GTPase_activator"/>
</dbReference>
<accession>A0A2G7T693</accession>
<keyword evidence="2" id="KW-0378">Hydrolase</keyword>
<evidence type="ECO:0000256" key="5">
    <source>
        <dbReference type="ARBA" id="ARBA00045658"/>
    </source>
</evidence>
<evidence type="ECO:0000259" key="7">
    <source>
        <dbReference type="SMART" id="SM00833"/>
    </source>
</evidence>
<comment type="function">
    <text evidence="5">Zinc chaperone that directly transfers zinc cofactor to target proteins, thereby activating them. Zinc is transferred from the CXCC motif in the GTPase domain to the zinc binding site in target proteins in a process requiring GTP hydrolysis.</text>
</comment>
<dbReference type="SUPFAM" id="SSF90002">
    <property type="entry name" value="Hypothetical protein YjiA, C-terminal domain"/>
    <property type="match status" value="1"/>
</dbReference>
<reference evidence="8" key="1">
    <citation type="submission" date="2017-10" db="EMBL/GenBank/DDBJ databases">
        <title>Chryseobacterium sp. B5 is a hydrocarbonoclastic and plant growth promoting bacterium.</title>
        <authorList>
            <person name="Thijs S."/>
            <person name="Gkorezis P."/>
            <person name="Van Hamme J."/>
        </authorList>
    </citation>
    <scope>NUCLEOTIDE SEQUENCE</scope>
    <source>
        <strain evidence="8">B5</strain>
    </source>
</reference>
<dbReference type="SMART" id="SM00833">
    <property type="entry name" value="CobW_C"/>
    <property type="match status" value="1"/>
</dbReference>
<proteinExistence type="inferred from homology"/>
<gene>
    <name evidence="8" type="ORF">CTI11_13675</name>
</gene>
<feature type="domain" description="CobW C-terminal" evidence="7">
    <location>
        <begin position="254"/>
        <end position="349"/>
    </location>
</feature>
<dbReference type="PANTHER" id="PTHR13748:SF62">
    <property type="entry name" value="COBW DOMAIN-CONTAINING PROTEIN"/>
    <property type="match status" value="1"/>
</dbReference>
<dbReference type="GO" id="GO:0016787">
    <property type="term" value="F:hydrolase activity"/>
    <property type="evidence" value="ECO:0007669"/>
    <property type="project" value="UniProtKB-KW"/>
</dbReference>
<sequence length="362" mass="38451">MSGHFSSLLALPEAAGQRIPVTVLTGFLGSGKTTLLNRLLALPDLHGTAVIVNEFGAVGIDQDLTSLACEDTVLLANGCLCCSVRGDLVEALERLALREQGAPRRVLIETSGLADPGPILRSFLGEPAVRARYALAGVACTVDAMLGSATLAGYPEAVRQLAVADLVLLTKTDLLGGAQPAAQLLAQVQAINGEAPQGMDPAHHVALLQRLMSEGATGQQDAAAGMLQAPGYRAMAQPLMAPAIAPAGTHRDGISSFVLQRDEPLPAQAFGEWMDWVTAMRGDDLLRVKGFVHLQEHPDQPLVIHGVQHLFAPPQTLPRWPGADRRTRIVFITRGLDAQALDDTLSVLVRRHRRHAPNQDPG</sequence>
<evidence type="ECO:0000313" key="8">
    <source>
        <dbReference type="EMBL" id="PII35462.1"/>
    </source>
</evidence>
<dbReference type="Gene3D" id="3.40.50.300">
    <property type="entry name" value="P-loop containing nucleotide triphosphate hydrolases"/>
    <property type="match status" value="1"/>
</dbReference>
<comment type="similarity">
    <text evidence="4">Belongs to the SIMIBI class G3E GTPase family. ZNG1 subfamily.</text>
</comment>
<keyword evidence="3" id="KW-0143">Chaperone</keyword>
<comment type="caution">
    <text evidence="8">The sequence shown here is derived from an EMBL/GenBank/DDBJ whole genome shotgun (WGS) entry which is preliminary data.</text>
</comment>
<dbReference type="InterPro" id="IPR027417">
    <property type="entry name" value="P-loop_NTPase"/>
</dbReference>
<comment type="catalytic activity">
    <reaction evidence="6">
        <text>GTP + H2O = GDP + phosphate + H(+)</text>
        <dbReference type="Rhea" id="RHEA:19669"/>
        <dbReference type="ChEBI" id="CHEBI:15377"/>
        <dbReference type="ChEBI" id="CHEBI:15378"/>
        <dbReference type="ChEBI" id="CHEBI:37565"/>
        <dbReference type="ChEBI" id="CHEBI:43474"/>
        <dbReference type="ChEBI" id="CHEBI:58189"/>
    </reaction>
    <physiologicalReaction direction="left-to-right" evidence="6">
        <dbReference type="Rhea" id="RHEA:19670"/>
    </physiologicalReaction>
</comment>
<evidence type="ECO:0000256" key="6">
    <source>
        <dbReference type="ARBA" id="ARBA00049117"/>
    </source>
</evidence>
<evidence type="ECO:0000256" key="3">
    <source>
        <dbReference type="ARBA" id="ARBA00023186"/>
    </source>
</evidence>
<dbReference type="Pfam" id="PF07683">
    <property type="entry name" value="CobW_C"/>
    <property type="match status" value="1"/>
</dbReference>
<dbReference type="InterPro" id="IPR011629">
    <property type="entry name" value="CobW-like_C"/>
</dbReference>
<organism evidence="8">
    <name type="scientific">Chryseobacterium sp. B5</name>
    <dbReference type="NCBI Taxonomy" id="2050562"/>
    <lineage>
        <taxon>Bacteria</taxon>
        <taxon>Pseudomonadati</taxon>
        <taxon>Bacteroidota</taxon>
        <taxon>Flavobacteriia</taxon>
        <taxon>Flavobacteriales</taxon>
        <taxon>Weeksellaceae</taxon>
        <taxon>Chryseobacterium group</taxon>
        <taxon>Chryseobacterium</taxon>
    </lineage>
</organism>
<dbReference type="AlphaFoldDB" id="A0A2G7T693"/>
<dbReference type="SUPFAM" id="SSF52540">
    <property type="entry name" value="P-loop containing nucleoside triphosphate hydrolases"/>
    <property type="match status" value="1"/>
</dbReference>
<dbReference type="GO" id="GO:0000166">
    <property type="term" value="F:nucleotide binding"/>
    <property type="evidence" value="ECO:0007669"/>
    <property type="project" value="UniProtKB-KW"/>
</dbReference>
<keyword evidence="1" id="KW-0547">Nucleotide-binding</keyword>
<evidence type="ECO:0000256" key="2">
    <source>
        <dbReference type="ARBA" id="ARBA00022801"/>
    </source>
</evidence>
<evidence type="ECO:0000256" key="4">
    <source>
        <dbReference type="ARBA" id="ARBA00034320"/>
    </source>
</evidence>
<dbReference type="PANTHER" id="PTHR13748">
    <property type="entry name" value="COBW-RELATED"/>
    <property type="match status" value="1"/>
</dbReference>
<dbReference type="Pfam" id="PF02492">
    <property type="entry name" value="cobW"/>
    <property type="match status" value="1"/>
</dbReference>
<dbReference type="InterPro" id="IPR003495">
    <property type="entry name" value="CobW/HypB/UreG_nucleotide-bd"/>
</dbReference>
<protein>
    <submittedName>
        <fullName evidence="8">GTP-binding protein</fullName>
    </submittedName>
</protein>
<dbReference type="CDD" id="cd03112">
    <property type="entry name" value="CobW-like"/>
    <property type="match status" value="1"/>
</dbReference>
<dbReference type="EMBL" id="PEKC01000045">
    <property type="protein sequence ID" value="PII35462.1"/>
    <property type="molecule type" value="Genomic_DNA"/>
</dbReference>
<dbReference type="Gene3D" id="3.30.1220.10">
    <property type="entry name" value="CobW-like, C-terminal domain"/>
    <property type="match status" value="1"/>
</dbReference>
<name>A0A2G7T693_9FLAO</name>
<dbReference type="GO" id="GO:0005737">
    <property type="term" value="C:cytoplasm"/>
    <property type="evidence" value="ECO:0007669"/>
    <property type="project" value="TreeGrafter"/>
</dbReference>
<evidence type="ECO:0000256" key="1">
    <source>
        <dbReference type="ARBA" id="ARBA00022741"/>
    </source>
</evidence>